<dbReference type="PROSITE" id="PS50113">
    <property type="entry name" value="PAC"/>
    <property type="match status" value="1"/>
</dbReference>
<gene>
    <name evidence="6" type="ORF">ACFQKD_16415</name>
</gene>
<keyword evidence="3" id="KW-0157">Chromophore</keyword>
<keyword evidence="7" id="KW-1185">Reference proteome</keyword>
<accession>A0ABD5WZM0</accession>
<dbReference type="PANTHER" id="PTHR47429">
    <property type="entry name" value="PROTEIN TWIN LOV 1"/>
    <property type="match status" value="1"/>
</dbReference>
<protein>
    <submittedName>
        <fullName evidence="6">PAS domain-containing protein</fullName>
    </submittedName>
</protein>
<dbReference type="SMART" id="SM00086">
    <property type="entry name" value="PAC"/>
    <property type="match status" value="1"/>
</dbReference>
<keyword evidence="1" id="KW-0285">Flavoprotein</keyword>
<name>A0ABD5WZM0_9EURY</name>
<proteinExistence type="predicted"/>
<dbReference type="InterPro" id="IPR001610">
    <property type="entry name" value="PAC"/>
</dbReference>
<dbReference type="RefSeq" id="WP_276239545.1">
    <property type="nucleotide sequence ID" value="NZ_CP119990.1"/>
</dbReference>
<evidence type="ECO:0000256" key="3">
    <source>
        <dbReference type="ARBA" id="ARBA00022991"/>
    </source>
</evidence>
<dbReference type="EMBL" id="JBHTAG010000004">
    <property type="protein sequence ID" value="MFC7098890.1"/>
    <property type="molecule type" value="Genomic_DNA"/>
</dbReference>
<evidence type="ECO:0000259" key="5">
    <source>
        <dbReference type="PROSITE" id="PS50113"/>
    </source>
</evidence>
<evidence type="ECO:0000256" key="4">
    <source>
        <dbReference type="SAM" id="MobiDB-lite"/>
    </source>
</evidence>
<dbReference type="Proteomes" id="UP001596388">
    <property type="component" value="Unassembled WGS sequence"/>
</dbReference>
<comment type="caution">
    <text evidence="6">The sequence shown here is derived from an EMBL/GenBank/DDBJ whole genome shotgun (WGS) entry which is preliminary data.</text>
</comment>
<evidence type="ECO:0000313" key="6">
    <source>
        <dbReference type="EMBL" id="MFC7098890.1"/>
    </source>
</evidence>
<organism evidence="6 7">
    <name type="scientific">Halobaculum marinum</name>
    <dbReference type="NCBI Taxonomy" id="3031996"/>
    <lineage>
        <taxon>Archaea</taxon>
        <taxon>Methanobacteriati</taxon>
        <taxon>Methanobacteriota</taxon>
        <taxon>Stenosarchaea group</taxon>
        <taxon>Halobacteria</taxon>
        <taxon>Halobacteriales</taxon>
        <taxon>Haloferacaceae</taxon>
        <taxon>Halobaculum</taxon>
    </lineage>
</organism>
<dbReference type="Pfam" id="PF13426">
    <property type="entry name" value="PAS_9"/>
    <property type="match status" value="1"/>
</dbReference>
<dbReference type="GeneID" id="79271726"/>
<sequence length="182" mass="20161">MADRDTLADLLRLDDERFRERVPETLASDEYDAERLRRLASDDPPPDPPGESGSLATHEGAYVRRIRVLDDASLGITLTGPAYADNPVVYANRTFRELTGYALADLRGENLRLLQGPDTDPEPVADLREALSTWSRVTTELTNYRADGTPFRNRVSLVPVTDAAGSVVNWLGFQQAVDETSE</sequence>
<keyword evidence="2" id="KW-0288">FMN</keyword>
<evidence type="ECO:0000313" key="7">
    <source>
        <dbReference type="Proteomes" id="UP001596388"/>
    </source>
</evidence>
<dbReference type="PANTHER" id="PTHR47429:SF2">
    <property type="entry name" value="PROTEIN TWIN LOV 1"/>
    <property type="match status" value="1"/>
</dbReference>
<feature type="region of interest" description="Disordered" evidence="4">
    <location>
        <begin position="24"/>
        <end position="57"/>
    </location>
</feature>
<dbReference type="SUPFAM" id="SSF55785">
    <property type="entry name" value="PYP-like sensor domain (PAS domain)"/>
    <property type="match status" value="1"/>
</dbReference>
<dbReference type="InterPro" id="IPR000014">
    <property type="entry name" value="PAS"/>
</dbReference>
<reference evidence="6 7" key="1">
    <citation type="journal article" date="2019" name="Int. J. Syst. Evol. Microbiol.">
        <title>The Global Catalogue of Microorganisms (GCM) 10K type strain sequencing project: providing services to taxonomists for standard genome sequencing and annotation.</title>
        <authorList>
            <consortium name="The Broad Institute Genomics Platform"/>
            <consortium name="The Broad Institute Genome Sequencing Center for Infectious Disease"/>
            <person name="Wu L."/>
            <person name="Ma J."/>
        </authorList>
    </citation>
    <scope>NUCLEOTIDE SEQUENCE [LARGE SCALE GENOMIC DNA]</scope>
    <source>
        <strain evidence="6 7">DT55</strain>
    </source>
</reference>
<evidence type="ECO:0000256" key="2">
    <source>
        <dbReference type="ARBA" id="ARBA00022643"/>
    </source>
</evidence>
<dbReference type="InterPro" id="IPR000700">
    <property type="entry name" value="PAS-assoc_C"/>
</dbReference>
<dbReference type="NCBIfam" id="TIGR00229">
    <property type="entry name" value="sensory_box"/>
    <property type="match status" value="1"/>
</dbReference>
<evidence type="ECO:0000256" key="1">
    <source>
        <dbReference type="ARBA" id="ARBA00022630"/>
    </source>
</evidence>
<feature type="domain" description="PAC" evidence="5">
    <location>
        <begin position="137"/>
        <end position="182"/>
    </location>
</feature>
<dbReference type="Gene3D" id="3.30.450.20">
    <property type="entry name" value="PAS domain"/>
    <property type="match status" value="1"/>
</dbReference>
<dbReference type="CDD" id="cd00130">
    <property type="entry name" value="PAS"/>
    <property type="match status" value="1"/>
</dbReference>
<dbReference type="AlphaFoldDB" id="A0ABD5WZM0"/>
<dbReference type="InterPro" id="IPR035965">
    <property type="entry name" value="PAS-like_dom_sf"/>
</dbReference>